<dbReference type="PROSITE" id="PS50157">
    <property type="entry name" value="ZINC_FINGER_C2H2_2"/>
    <property type="match status" value="4"/>
</dbReference>
<evidence type="ECO:0000256" key="3">
    <source>
        <dbReference type="ARBA" id="ARBA00004604"/>
    </source>
</evidence>
<dbReference type="PROSITE" id="PS00028">
    <property type="entry name" value="ZINC_FINGER_C2H2_1"/>
    <property type="match status" value="4"/>
</dbReference>
<dbReference type="KEGG" id="ccar:109070572"/>
<keyword evidence="14" id="KW-0805">Transcription regulation</keyword>
<keyword evidence="11" id="KW-0862">Zinc</keyword>
<feature type="domain" description="C2H2-type" evidence="19">
    <location>
        <begin position="395"/>
        <end position="422"/>
    </location>
</feature>
<keyword evidence="12" id="KW-0832">Ubl conjugation</keyword>
<evidence type="ECO:0000256" key="9">
    <source>
        <dbReference type="ARBA" id="ARBA00022737"/>
    </source>
</evidence>
<keyword evidence="17" id="KW-0539">Nucleus</keyword>
<dbReference type="PANTHER" id="PTHR23235">
    <property type="entry name" value="KRUEPPEL-LIKE TRANSCRIPTION FACTOR"/>
    <property type="match status" value="1"/>
</dbReference>
<evidence type="ECO:0000256" key="18">
    <source>
        <dbReference type="PROSITE-ProRule" id="PRU00042"/>
    </source>
</evidence>
<dbReference type="GeneID" id="109070572"/>
<evidence type="ECO:0000256" key="14">
    <source>
        <dbReference type="ARBA" id="ARBA00023015"/>
    </source>
</evidence>
<keyword evidence="13" id="KW-0694">RNA-binding</keyword>
<dbReference type="Proteomes" id="UP001155660">
    <property type="component" value="Chromosome A18"/>
</dbReference>
<dbReference type="GO" id="GO:0008270">
    <property type="term" value="F:zinc ion binding"/>
    <property type="evidence" value="ECO:0007669"/>
    <property type="project" value="UniProtKB-KW"/>
</dbReference>
<dbReference type="PANTHER" id="PTHR23235:SF167">
    <property type="entry name" value="WILMS TUMOR 1B ISOFORM X1"/>
    <property type="match status" value="1"/>
</dbReference>
<comment type="similarity">
    <text evidence="5">Belongs to the EGR C2H2-type zinc-finger protein family.</text>
</comment>
<keyword evidence="7" id="KW-1017">Isopeptide bond</keyword>
<dbReference type="FunFam" id="3.30.160.60:FF:000303">
    <property type="entry name" value="Zinc finger protein 41"/>
    <property type="match status" value="1"/>
</dbReference>
<evidence type="ECO:0000256" key="5">
    <source>
        <dbReference type="ARBA" id="ARBA00005682"/>
    </source>
</evidence>
<evidence type="ECO:0000256" key="1">
    <source>
        <dbReference type="ARBA" id="ARBA00004324"/>
    </source>
</evidence>
<dbReference type="GO" id="GO:0016607">
    <property type="term" value="C:nuclear speck"/>
    <property type="evidence" value="ECO:0007669"/>
    <property type="project" value="UniProtKB-SubCell"/>
</dbReference>
<dbReference type="RefSeq" id="XP_042630644.1">
    <property type="nucleotide sequence ID" value="XM_042774710.1"/>
</dbReference>
<evidence type="ECO:0000256" key="2">
    <source>
        <dbReference type="ARBA" id="ARBA00004496"/>
    </source>
</evidence>
<dbReference type="GO" id="GO:0000981">
    <property type="term" value="F:DNA-binding transcription factor activity, RNA polymerase II-specific"/>
    <property type="evidence" value="ECO:0007669"/>
    <property type="project" value="TreeGrafter"/>
</dbReference>
<organism evidence="20">
    <name type="scientific">Cyprinus carpio</name>
    <name type="common">Common carp</name>
    <dbReference type="NCBI Taxonomy" id="7962"/>
    <lineage>
        <taxon>Eukaryota</taxon>
        <taxon>Metazoa</taxon>
        <taxon>Chordata</taxon>
        <taxon>Craniata</taxon>
        <taxon>Vertebrata</taxon>
        <taxon>Euteleostomi</taxon>
        <taxon>Actinopterygii</taxon>
        <taxon>Neopterygii</taxon>
        <taxon>Teleostei</taxon>
        <taxon>Ostariophysi</taxon>
        <taxon>Cypriniformes</taxon>
        <taxon>Cyprinidae</taxon>
        <taxon>Cyprininae</taxon>
        <taxon>Cyprinus</taxon>
    </lineage>
</organism>
<keyword evidence="6" id="KW-0963">Cytoplasm</keyword>
<dbReference type="FunFam" id="3.30.160.60:FF:000018">
    <property type="entry name" value="Krueppel-like factor 15"/>
    <property type="match status" value="1"/>
</dbReference>
<dbReference type="GO" id="GO:0000122">
    <property type="term" value="P:negative regulation of transcription by RNA polymerase II"/>
    <property type="evidence" value="ECO:0007669"/>
    <property type="project" value="UniProtKB-ARBA"/>
</dbReference>
<name>A0A9Q9Z248_CYPCA</name>
<evidence type="ECO:0000256" key="15">
    <source>
        <dbReference type="ARBA" id="ARBA00023125"/>
    </source>
</evidence>
<feature type="domain" description="C2H2-type" evidence="19">
    <location>
        <begin position="365"/>
        <end position="394"/>
    </location>
</feature>
<sequence length="461" mass="51507">MLTEPCGLMGSDVRDLSALLPAVPNANCSLPVGGAPQWGPMLDFHPASPYGSLPSHSFVKQEPVWGPTDPHEDPHCGLGAFTVHFSGQLTGMHGPFADSPSSQSRMFSSGPYLPGCMDSPPAPRTQGYGTVALDGAPNYGHTPAHHTPPFPNDTFKHEDPMSSQSSMGEQQYSVPPPVYGCHSPPDSLLRNSFNSDNLYQMASQLECVTWNPVSSLTPSIKRYSLSLISTLVLLKRIPNHLNSFPFLSFPFLSFPFLSFPFLSLPCLSLPFPSLPFPFPSHFIFQHDMAPAHPPKPLSLLIANYSLFFFFLQDVRSVPGITPSNKSSESSEKRPFMCSYPGCSKRYFKLSHLQMHGRKHTGEKPYQCDYTGCGRRFSRSDQLKRHQRRHTGVKPFQCDTCQRKFSRSDHLKTHTRTHTGKTSEKPFTCRWPSCQKKFARSDELVRHHSMHQRNVSKLQSAV</sequence>
<keyword evidence="15" id="KW-0238">DNA-binding</keyword>
<dbReference type="FunFam" id="3.30.160.60:FF:000228">
    <property type="entry name" value="Wilms tumor 1-KTS isoform"/>
    <property type="match status" value="1"/>
</dbReference>
<gene>
    <name evidence="20" type="primary">LOC109070572</name>
</gene>
<dbReference type="SMART" id="SM00355">
    <property type="entry name" value="ZnF_C2H2"/>
    <property type="match status" value="4"/>
</dbReference>
<feature type="domain" description="C2H2-type" evidence="19">
    <location>
        <begin position="426"/>
        <end position="455"/>
    </location>
</feature>
<evidence type="ECO:0000313" key="20">
    <source>
        <dbReference type="RefSeq" id="XP_042630644.1"/>
    </source>
</evidence>
<dbReference type="AlphaFoldDB" id="A0A9Q9Z248"/>
<evidence type="ECO:0000256" key="10">
    <source>
        <dbReference type="ARBA" id="ARBA00022771"/>
    </source>
</evidence>
<evidence type="ECO:0000256" key="7">
    <source>
        <dbReference type="ARBA" id="ARBA00022499"/>
    </source>
</evidence>
<evidence type="ECO:0000256" key="12">
    <source>
        <dbReference type="ARBA" id="ARBA00022843"/>
    </source>
</evidence>
<dbReference type="GO" id="GO:0072078">
    <property type="term" value="P:nephron tubule morphogenesis"/>
    <property type="evidence" value="ECO:0007669"/>
    <property type="project" value="UniProtKB-ARBA"/>
</dbReference>
<evidence type="ECO:0000256" key="11">
    <source>
        <dbReference type="ARBA" id="ARBA00022833"/>
    </source>
</evidence>
<comment type="subcellular location">
    <subcellularLocation>
        <location evidence="2">Cytoplasm</location>
    </subcellularLocation>
    <subcellularLocation>
        <location evidence="1">Nucleus speckle</location>
    </subcellularLocation>
    <subcellularLocation>
        <location evidence="3">Nucleus</location>
        <location evidence="3">Nucleolus</location>
    </subcellularLocation>
    <subcellularLocation>
        <location evidence="4">Nucleus</location>
        <location evidence="4">Nucleoplasm</location>
    </subcellularLocation>
</comment>
<dbReference type="FunFam" id="3.30.160.60:FF:000241">
    <property type="entry name" value="Wilms tumor 1-KTS isoform"/>
    <property type="match status" value="1"/>
</dbReference>
<protein>
    <submittedName>
        <fullName evidence="20">Wilms tumor protein homolog</fullName>
    </submittedName>
</protein>
<dbReference type="GO" id="GO:0072359">
    <property type="term" value="P:circulatory system development"/>
    <property type="evidence" value="ECO:0007669"/>
    <property type="project" value="UniProtKB-ARBA"/>
</dbReference>
<dbReference type="Pfam" id="PF00096">
    <property type="entry name" value="zf-C2H2"/>
    <property type="match status" value="2"/>
</dbReference>
<reference evidence="20" key="1">
    <citation type="submission" date="2025-08" db="UniProtKB">
        <authorList>
            <consortium name="RefSeq"/>
        </authorList>
    </citation>
    <scope>IDENTIFICATION</scope>
    <source>
        <tissue evidence="20">Muscle</tissue>
    </source>
</reference>
<dbReference type="Pfam" id="PF02165">
    <property type="entry name" value="WT1"/>
    <property type="match status" value="1"/>
</dbReference>
<dbReference type="GO" id="GO:0005737">
    <property type="term" value="C:cytoplasm"/>
    <property type="evidence" value="ECO:0007669"/>
    <property type="project" value="UniProtKB-SubCell"/>
</dbReference>
<evidence type="ECO:0000259" key="19">
    <source>
        <dbReference type="PROSITE" id="PS50157"/>
    </source>
</evidence>
<keyword evidence="8" id="KW-0479">Metal-binding</keyword>
<keyword evidence="10 18" id="KW-0863">Zinc-finger</keyword>
<evidence type="ECO:0000256" key="8">
    <source>
        <dbReference type="ARBA" id="ARBA00022723"/>
    </source>
</evidence>
<dbReference type="InterPro" id="IPR013087">
    <property type="entry name" value="Znf_C2H2_type"/>
</dbReference>
<dbReference type="GO" id="GO:0005730">
    <property type="term" value="C:nucleolus"/>
    <property type="evidence" value="ECO:0007669"/>
    <property type="project" value="UniProtKB-SubCell"/>
</dbReference>
<evidence type="ECO:0000256" key="13">
    <source>
        <dbReference type="ARBA" id="ARBA00022884"/>
    </source>
</evidence>
<evidence type="ECO:0000256" key="17">
    <source>
        <dbReference type="ARBA" id="ARBA00023242"/>
    </source>
</evidence>
<dbReference type="OrthoDB" id="8922241at2759"/>
<dbReference type="GO" id="GO:0003723">
    <property type="term" value="F:RNA binding"/>
    <property type="evidence" value="ECO:0007669"/>
    <property type="project" value="UniProtKB-KW"/>
</dbReference>
<proteinExistence type="inferred from homology"/>
<keyword evidence="9" id="KW-0677">Repeat</keyword>
<dbReference type="GO" id="GO:0000978">
    <property type="term" value="F:RNA polymerase II cis-regulatory region sequence-specific DNA binding"/>
    <property type="evidence" value="ECO:0007669"/>
    <property type="project" value="TreeGrafter"/>
</dbReference>
<accession>A0A9Q9Z248</accession>
<evidence type="ECO:0000256" key="16">
    <source>
        <dbReference type="ARBA" id="ARBA00023163"/>
    </source>
</evidence>
<dbReference type="InterPro" id="IPR000976">
    <property type="entry name" value="Wilms_tumour_N"/>
</dbReference>
<evidence type="ECO:0000256" key="6">
    <source>
        <dbReference type="ARBA" id="ARBA00022490"/>
    </source>
</evidence>
<evidence type="ECO:0000256" key="4">
    <source>
        <dbReference type="ARBA" id="ARBA00004642"/>
    </source>
</evidence>
<keyword evidence="16" id="KW-0804">Transcription</keyword>
<feature type="domain" description="C2H2-type" evidence="19">
    <location>
        <begin position="335"/>
        <end position="364"/>
    </location>
</feature>